<gene>
    <name evidence="1" type="ORF">TPAB3V08_LOCUS1685</name>
</gene>
<organism evidence="1 2">
    <name type="scientific">Timema podura</name>
    <name type="common">Walking stick</name>
    <dbReference type="NCBI Taxonomy" id="61482"/>
    <lineage>
        <taxon>Eukaryota</taxon>
        <taxon>Metazoa</taxon>
        <taxon>Ecdysozoa</taxon>
        <taxon>Arthropoda</taxon>
        <taxon>Hexapoda</taxon>
        <taxon>Insecta</taxon>
        <taxon>Pterygota</taxon>
        <taxon>Neoptera</taxon>
        <taxon>Polyneoptera</taxon>
        <taxon>Phasmatodea</taxon>
        <taxon>Timematodea</taxon>
        <taxon>Timematoidea</taxon>
        <taxon>Timematidae</taxon>
        <taxon>Timema</taxon>
    </lineage>
</organism>
<accession>A0ABN7NJN8</accession>
<name>A0ABN7NJN8_TIMPD</name>
<protein>
    <submittedName>
        <fullName evidence="1">Uncharacterized protein</fullName>
    </submittedName>
</protein>
<evidence type="ECO:0000313" key="1">
    <source>
        <dbReference type="EMBL" id="CAG2054664.1"/>
    </source>
</evidence>
<sequence length="197" mass="22675">MGRTIFYEAKGQEAIDIIQSGMIKCYGRTLYLTEGFPVGKRRLPLSKYNKLKSRILQIIAHDLERIVYFEFDSDDIWAVKQNKNQPLCNIWMSLQNIFLCGIPGFKKEFTTVGREYISQRDMVELVQVVEELMTIEYPNKKSSNPPSNGDTAMDRVTSLHGNRALDLTVSGRSELADYSPNKTITEIKRIRDCQKKI</sequence>
<comment type="caution">
    <text evidence="1">The sequence shown here is derived from an EMBL/GenBank/DDBJ whole genome shotgun (WGS) entry which is preliminary data.</text>
</comment>
<dbReference type="EMBL" id="CAJPIN010001586">
    <property type="protein sequence ID" value="CAG2054664.1"/>
    <property type="molecule type" value="Genomic_DNA"/>
</dbReference>
<evidence type="ECO:0000313" key="2">
    <source>
        <dbReference type="Proteomes" id="UP001153148"/>
    </source>
</evidence>
<keyword evidence="2" id="KW-1185">Reference proteome</keyword>
<reference evidence="1" key="1">
    <citation type="submission" date="2021-03" db="EMBL/GenBank/DDBJ databases">
        <authorList>
            <person name="Tran Van P."/>
        </authorList>
    </citation>
    <scope>NUCLEOTIDE SEQUENCE</scope>
</reference>
<proteinExistence type="predicted"/>
<dbReference type="Proteomes" id="UP001153148">
    <property type="component" value="Unassembled WGS sequence"/>
</dbReference>
<feature type="non-terminal residue" evidence="1">
    <location>
        <position position="197"/>
    </location>
</feature>